<organism evidence="1 2">
    <name type="scientific">Ahniella affigens</name>
    <dbReference type="NCBI Taxonomy" id="2021234"/>
    <lineage>
        <taxon>Bacteria</taxon>
        <taxon>Pseudomonadati</taxon>
        <taxon>Pseudomonadota</taxon>
        <taxon>Gammaproteobacteria</taxon>
        <taxon>Lysobacterales</taxon>
        <taxon>Rhodanobacteraceae</taxon>
        <taxon>Ahniella</taxon>
    </lineage>
</organism>
<proteinExistence type="predicted"/>
<dbReference type="OrthoDB" id="5953307at2"/>
<keyword evidence="2" id="KW-1185">Reference proteome</keyword>
<gene>
    <name evidence="1" type="ORF">C7S18_01190</name>
</gene>
<dbReference type="EMBL" id="CP027860">
    <property type="protein sequence ID" value="AVP99950.1"/>
    <property type="molecule type" value="Genomic_DNA"/>
</dbReference>
<reference evidence="1 2" key="2">
    <citation type="submission" date="2018-03" db="EMBL/GenBank/DDBJ databases">
        <authorList>
            <person name="Keele B.F."/>
        </authorList>
    </citation>
    <scope>NUCLEOTIDE SEQUENCE [LARGE SCALE GENOMIC DNA]</scope>
    <source>
        <strain evidence="1 2">D13</strain>
    </source>
</reference>
<evidence type="ECO:0000313" key="2">
    <source>
        <dbReference type="Proteomes" id="UP000241074"/>
    </source>
</evidence>
<name>A0A2P1PYP2_9GAMM</name>
<dbReference type="Proteomes" id="UP000241074">
    <property type="component" value="Chromosome"/>
</dbReference>
<dbReference type="PIRSF" id="PIRSF034110">
    <property type="entry name" value="DUF1203"/>
    <property type="match status" value="1"/>
</dbReference>
<dbReference type="InterPro" id="IPR009593">
    <property type="entry name" value="DUF1203"/>
</dbReference>
<accession>A0A2P1PYP2</accession>
<dbReference type="RefSeq" id="WP_106893869.1">
    <property type="nucleotide sequence ID" value="NZ_CP027860.1"/>
</dbReference>
<reference evidence="1 2" key="1">
    <citation type="submission" date="2018-03" db="EMBL/GenBank/DDBJ databases">
        <title>Ahniella affigens gen. nov., sp. nov., a gammaproteobacterium isolated from sandy soil near a stream.</title>
        <authorList>
            <person name="Ko Y."/>
            <person name="Kim J.-H."/>
        </authorList>
    </citation>
    <scope>NUCLEOTIDE SEQUENCE [LARGE SCALE GENOMIC DNA]</scope>
    <source>
        <strain evidence="1 2">D13</strain>
    </source>
</reference>
<protein>
    <submittedName>
        <fullName evidence="1">DUF1203 domain-containing protein</fullName>
    </submittedName>
</protein>
<evidence type="ECO:0000313" key="1">
    <source>
        <dbReference type="EMBL" id="AVP99950.1"/>
    </source>
</evidence>
<dbReference type="AlphaFoldDB" id="A0A2P1PYP2"/>
<dbReference type="Pfam" id="PF06718">
    <property type="entry name" value="DUF1203"/>
    <property type="match status" value="1"/>
</dbReference>
<dbReference type="KEGG" id="xba:C7S18_01190"/>
<sequence>MSFRISGLPQSEFQSLFQQSDADLLAQGIRRMTVDVFPGYPDRISLDDAPIGSTVLLLNYEHQPADTPYRSRHAIFVHEQATATFDAVDTVPPALKRRVLSIRAFSAAGDLLAADLGKGDEIGPKFSAMLDDPNVAYLHAHYAKPGCFAARVARVAAAG</sequence>